<evidence type="ECO:0000256" key="7">
    <source>
        <dbReference type="ARBA" id="ARBA00023212"/>
    </source>
</evidence>
<gene>
    <name evidence="12" type="ORF">HFQ381_LOCUS25080</name>
</gene>
<dbReference type="Gene3D" id="3.90.190.10">
    <property type="entry name" value="Protein tyrosine phosphatase superfamily"/>
    <property type="match status" value="1"/>
</dbReference>
<dbReference type="Pfam" id="PF08766">
    <property type="entry name" value="DEK_C"/>
    <property type="match status" value="1"/>
</dbReference>
<dbReference type="InterPro" id="IPR020422">
    <property type="entry name" value="TYR_PHOSPHATASE_DUAL_dom"/>
</dbReference>
<evidence type="ECO:0000256" key="2">
    <source>
        <dbReference type="ARBA" id="ARBA00009580"/>
    </source>
</evidence>
<dbReference type="InterPro" id="IPR043588">
    <property type="entry name" value="SSH-N"/>
</dbReference>
<feature type="domain" description="Tyrosine specific protein phosphatases" evidence="10">
    <location>
        <begin position="500"/>
        <end position="557"/>
    </location>
</feature>
<dbReference type="GO" id="GO:0030837">
    <property type="term" value="P:negative regulation of actin filament polymerization"/>
    <property type="evidence" value="ECO:0007669"/>
    <property type="project" value="InterPro"/>
</dbReference>
<name>A0A820TB74_9BILA</name>
<accession>A0A820TB74</accession>
<dbReference type="InterPro" id="IPR029021">
    <property type="entry name" value="Prot-tyrosine_phosphatase-like"/>
</dbReference>
<evidence type="ECO:0000313" key="12">
    <source>
        <dbReference type="EMBL" id="CAF4466356.1"/>
    </source>
</evidence>
<dbReference type="SMART" id="SM00195">
    <property type="entry name" value="DSPc"/>
    <property type="match status" value="1"/>
</dbReference>
<sequence>MASKHVMLSYQWDDQKLVTDVYNYLTENMHMKVWMDINGGMKANVYECMAEGVQGAEVIVCFLTAKYQASTNCQQELQFARDSKVSIVLCRVQSSWKPSDWLGFITAGSLLVDFRNVTTENFSSRMEELVKQINFITGKNLVPTESKNMTRMNRQIAVAPSVPLTSMLVKEHIETKNHKPNDNHQKPITTQPVCDGSPVVINENLQPYLESMYTILQPDNRLTLMVQLESGFPNRFRYLVIITCIGKQQTEESALLGFDVTSSEITIGMTLPIRADLDISLDGDGGFKVTSYDQCYMFKPVSVQALWTAYQSLHKASNQARHYNYITNAGVTHGWLEYYRHIDLRSNQIYINEWNQMNDILSHRSDSPHLYQPLSSDEEALRTRINVKLKELMLQVDLDQVTPKFLREQLENAFEMSLSSYKQYIDDEMLQILAQMDKSTMILPHLYLGSEWNASNFEELKANNIGYVLNVSREIDNFFPGHFKYLNVRVHDHDDADLLKEWEKTFRFINEAKLNNQSCLVHCKMGISRSASTVLAYLMKENNHSLVDALEHVKQRRSCVNPNGGFRNQLLIYEGILAAHKTFRSKLNDCQITTTAKTMSTTPTPIESLSSVSEDLMVLLRKKSPNKIYGGTIHPNSLT</sequence>
<dbReference type="SUPFAM" id="SSF52200">
    <property type="entry name" value="Toll/Interleukin receptor TIR domain"/>
    <property type="match status" value="1"/>
</dbReference>
<evidence type="ECO:0000256" key="3">
    <source>
        <dbReference type="ARBA" id="ARBA00013081"/>
    </source>
</evidence>
<dbReference type="SUPFAM" id="SSF109715">
    <property type="entry name" value="DEK C-terminal domain"/>
    <property type="match status" value="1"/>
</dbReference>
<organism evidence="12 13">
    <name type="scientific">Rotaria socialis</name>
    <dbReference type="NCBI Taxonomy" id="392032"/>
    <lineage>
        <taxon>Eukaryota</taxon>
        <taxon>Metazoa</taxon>
        <taxon>Spiralia</taxon>
        <taxon>Gnathifera</taxon>
        <taxon>Rotifera</taxon>
        <taxon>Eurotatoria</taxon>
        <taxon>Bdelloidea</taxon>
        <taxon>Philodinida</taxon>
        <taxon>Philodinidae</taxon>
        <taxon>Rotaria</taxon>
    </lineage>
</organism>
<dbReference type="AlphaFoldDB" id="A0A820TB74"/>
<evidence type="ECO:0000259" key="11">
    <source>
        <dbReference type="PROSITE" id="PS51998"/>
    </source>
</evidence>
<dbReference type="Pfam" id="PF13676">
    <property type="entry name" value="TIR_2"/>
    <property type="match status" value="1"/>
</dbReference>
<feature type="domain" description="Tyrosine-protein phosphatase" evidence="9">
    <location>
        <begin position="437"/>
        <end position="579"/>
    </location>
</feature>
<dbReference type="SUPFAM" id="SSF52799">
    <property type="entry name" value="(Phosphotyrosine protein) phosphatases II"/>
    <property type="match status" value="1"/>
</dbReference>
<dbReference type="PROSITE" id="PS51998">
    <property type="entry name" value="DEK_C"/>
    <property type="match status" value="1"/>
</dbReference>
<keyword evidence="5" id="KW-0378">Hydrolase</keyword>
<evidence type="ECO:0000259" key="9">
    <source>
        <dbReference type="PROSITE" id="PS50054"/>
    </source>
</evidence>
<dbReference type="InterPro" id="IPR016130">
    <property type="entry name" value="Tyr_Pase_AS"/>
</dbReference>
<comment type="catalytic activity">
    <reaction evidence="8">
        <text>O-phospho-L-threonyl-[protein] + H2O = L-threonyl-[protein] + phosphate</text>
        <dbReference type="Rhea" id="RHEA:47004"/>
        <dbReference type="Rhea" id="RHEA-COMP:11060"/>
        <dbReference type="Rhea" id="RHEA-COMP:11605"/>
        <dbReference type="ChEBI" id="CHEBI:15377"/>
        <dbReference type="ChEBI" id="CHEBI:30013"/>
        <dbReference type="ChEBI" id="CHEBI:43474"/>
        <dbReference type="ChEBI" id="CHEBI:61977"/>
        <dbReference type="EC" id="3.1.3.16"/>
    </reaction>
</comment>
<dbReference type="InterPro" id="IPR000340">
    <property type="entry name" value="Dual-sp_phosphatase_cat-dom"/>
</dbReference>
<protein>
    <recommendedName>
        <fullName evidence="3">protein-serine/threonine phosphatase</fullName>
        <ecNumber evidence="3">3.1.3.16</ecNumber>
    </recommendedName>
</protein>
<dbReference type="EMBL" id="CAJOBO010002748">
    <property type="protein sequence ID" value="CAF4466356.1"/>
    <property type="molecule type" value="Genomic_DNA"/>
</dbReference>
<evidence type="ECO:0000256" key="8">
    <source>
        <dbReference type="ARBA" id="ARBA00048336"/>
    </source>
</evidence>
<comment type="caution">
    <text evidence="12">The sequence shown here is derived from an EMBL/GenBank/DDBJ whole genome shotgun (WGS) entry which is preliminary data.</text>
</comment>
<evidence type="ECO:0000256" key="5">
    <source>
        <dbReference type="ARBA" id="ARBA00022801"/>
    </source>
</evidence>
<dbReference type="EC" id="3.1.3.16" evidence="3"/>
<feature type="domain" description="DEK-C" evidence="11">
    <location>
        <begin position="379"/>
        <end position="434"/>
    </location>
</feature>
<dbReference type="GO" id="GO:0005856">
    <property type="term" value="C:cytoskeleton"/>
    <property type="evidence" value="ECO:0007669"/>
    <property type="project" value="UniProtKB-SubCell"/>
</dbReference>
<dbReference type="InterPro" id="IPR043587">
    <property type="entry name" value="Phosphatase_SSH-like"/>
</dbReference>
<dbReference type="PANTHER" id="PTHR45864:SF2">
    <property type="entry name" value="PROTEIN PHOSPHATASE SLINGSHOT"/>
    <property type="match status" value="1"/>
</dbReference>
<dbReference type="InterPro" id="IPR014876">
    <property type="entry name" value="DEK_C"/>
</dbReference>
<evidence type="ECO:0000256" key="4">
    <source>
        <dbReference type="ARBA" id="ARBA00022490"/>
    </source>
</evidence>
<dbReference type="Pfam" id="PF23040">
    <property type="entry name" value="PH_SSH1-like_1st"/>
    <property type="match status" value="1"/>
</dbReference>
<dbReference type="PROSITE" id="PS50054">
    <property type="entry name" value="TYR_PHOSPHATASE_DUAL"/>
    <property type="match status" value="1"/>
</dbReference>
<keyword evidence="6" id="KW-0904">Protein phosphatase</keyword>
<dbReference type="FunFam" id="3.90.190.10:FF:000004">
    <property type="entry name" value="Protein phosphatase Slingshot homolog 2"/>
    <property type="match status" value="1"/>
</dbReference>
<reference evidence="12" key="1">
    <citation type="submission" date="2021-02" db="EMBL/GenBank/DDBJ databases">
        <authorList>
            <person name="Nowell W R."/>
        </authorList>
    </citation>
    <scope>NUCLEOTIDE SEQUENCE</scope>
</reference>
<dbReference type="PROSITE" id="PS00383">
    <property type="entry name" value="TYR_PHOSPHATASE_1"/>
    <property type="match status" value="1"/>
</dbReference>
<proteinExistence type="inferred from homology"/>
<keyword evidence="7" id="KW-0206">Cytoskeleton</keyword>
<dbReference type="PANTHER" id="PTHR45864">
    <property type="entry name" value="SLINGSHOT PROTEIN PHOSPHATASE HOMOLOG"/>
    <property type="match status" value="1"/>
</dbReference>
<keyword evidence="4" id="KW-0963">Cytoplasm</keyword>
<dbReference type="InterPro" id="IPR035897">
    <property type="entry name" value="Toll_tir_struct_dom_sf"/>
</dbReference>
<comment type="similarity">
    <text evidence="2">Belongs to the protein-tyrosine phosphatase family.</text>
</comment>
<evidence type="ECO:0000256" key="1">
    <source>
        <dbReference type="ARBA" id="ARBA00004245"/>
    </source>
</evidence>
<evidence type="ECO:0000256" key="6">
    <source>
        <dbReference type="ARBA" id="ARBA00022912"/>
    </source>
</evidence>
<dbReference type="InterPro" id="IPR000157">
    <property type="entry name" value="TIR_dom"/>
</dbReference>
<evidence type="ECO:0000313" key="13">
    <source>
        <dbReference type="Proteomes" id="UP000663851"/>
    </source>
</evidence>
<dbReference type="Proteomes" id="UP000663851">
    <property type="component" value="Unassembled WGS sequence"/>
</dbReference>
<dbReference type="InterPro" id="IPR000387">
    <property type="entry name" value="Tyr_Pase_dom"/>
</dbReference>
<dbReference type="GO" id="GO:0003779">
    <property type="term" value="F:actin binding"/>
    <property type="evidence" value="ECO:0007669"/>
    <property type="project" value="InterPro"/>
</dbReference>
<dbReference type="Pfam" id="PF00782">
    <property type="entry name" value="DSPc"/>
    <property type="match status" value="1"/>
</dbReference>
<dbReference type="PROSITE" id="PS50056">
    <property type="entry name" value="TYR_PHOSPHATASE_2"/>
    <property type="match status" value="1"/>
</dbReference>
<comment type="subcellular location">
    <subcellularLocation>
        <location evidence="1">Cytoplasm</location>
        <location evidence="1">Cytoskeleton</location>
    </subcellularLocation>
</comment>
<dbReference type="GO" id="GO:0007165">
    <property type="term" value="P:signal transduction"/>
    <property type="evidence" value="ECO:0007669"/>
    <property type="project" value="InterPro"/>
</dbReference>
<evidence type="ECO:0000259" key="10">
    <source>
        <dbReference type="PROSITE" id="PS50056"/>
    </source>
</evidence>
<dbReference type="Gene3D" id="3.40.50.10140">
    <property type="entry name" value="Toll/interleukin-1 receptor homology (TIR) domain"/>
    <property type="match status" value="1"/>
</dbReference>
<dbReference type="GO" id="GO:0004722">
    <property type="term" value="F:protein serine/threonine phosphatase activity"/>
    <property type="evidence" value="ECO:0007669"/>
    <property type="project" value="UniProtKB-EC"/>
</dbReference>